<dbReference type="AlphaFoldDB" id="A0A6A7B2Z2"/>
<keyword evidence="3" id="KW-1185">Reference proteome</keyword>
<organism evidence="2 3">
    <name type="scientific">Plenodomus tracheiphilus IPT5</name>
    <dbReference type="NCBI Taxonomy" id="1408161"/>
    <lineage>
        <taxon>Eukaryota</taxon>
        <taxon>Fungi</taxon>
        <taxon>Dikarya</taxon>
        <taxon>Ascomycota</taxon>
        <taxon>Pezizomycotina</taxon>
        <taxon>Dothideomycetes</taxon>
        <taxon>Pleosporomycetidae</taxon>
        <taxon>Pleosporales</taxon>
        <taxon>Pleosporineae</taxon>
        <taxon>Leptosphaeriaceae</taxon>
        <taxon>Plenodomus</taxon>
    </lineage>
</organism>
<dbReference type="EMBL" id="MU006309">
    <property type="protein sequence ID" value="KAF2849871.1"/>
    <property type="molecule type" value="Genomic_DNA"/>
</dbReference>
<protein>
    <submittedName>
        <fullName evidence="2">Uncharacterized protein</fullName>
    </submittedName>
</protein>
<evidence type="ECO:0000256" key="1">
    <source>
        <dbReference type="SAM" id="MobiDB-lite"/>
    </source>
</evidence>
<evidence type="ECO:0000313" key="2">
    <source>
        <dbReference type="EMBL" id="KAF2849871.1"/>
    </source>
</evidence>
<sequence>MVGSACRKGQNGQNFRVGNDYVAAGRKNKPAYKKTRRPALRPDLFGTRRASVPDHLRLLARSSHSATTVACMSCSCDQGRQLGLRNEDQCAGGTIANGEAGGVSAIGQRGSVPPKRAPGEEEEGGRCGTWIGPGRYVQRRQATGDGRKSCKRAIYAQVTWPCRCDEEGGPQGWESQRRTPPHAPSCASNVEP</sequence>
<evidence type="ECO:0000313" key="3">
    <source>
        <dbReference type="Proteomes" id="UP000799423"/>
    </source>
</evidence>
<gene>
    <name evidence="2" type="ORF">T440DRAFT_118915</name>
</gene>
<accession>A0A6A7B2Z2</accession>
<dbReference type="Proteomes" id="UP000799423">
    <property type="component" value="Unassembled WGS sequence"/>
</dbReference>
<feature type="region of interest" description="Disordered" evidence="1">
    <location>
        <begin position="102"/>
        <end position="128"/>
    </location>
</feature>
<proteinExistence type="predicted"/>
<feature type="region of interest" description="Disordered" evidence="1">
    <location>
        <begin position="164"/>
        <end position="192"/>
    </location>
</feature>
<name>A0A6A7B2Z2_9PLEO</name>
<reference evidence="2" key="1">
    <citation type="submission" date="2020-01" db="EMBL/GenBank/DDBJ databases">
        <authorList>
            <consortium name="DOE Joint Genome Institute"/>
            <person name="Haridas S."/>
            <person name="Albert R."/>
            <person name="Binder M."/>
            <person name="Bloem J."/>
            <person name="Labutti K."/>
            <person name="Salamov A."/>
            <person name="Andreopoulos B."/>
            <person name="Baker S.E."/>
            <person name="Barry K."/>
            <person name="Bills G."/>
            <person name="Bluhm B.H."/>
            <person name="Cannon C."/>
            <person name="Castanera R."/>
            <person name="Culley D.E."/>
            <person name="Daum C."/>
            <person name="Ezra D."/>
            <person name="Gonzalez J.B."/>
            <person name="Henrissat B."/>
            <person name="Kuo A."/>
            <person name="Liang C."/>
            <person name="Lipzen A."/>
            <person name="Lutzoni F."/>
            <person name="Magnuson J."/>
            <person name="Mondo S."/>
            <person name="Nolan M."/>
            <person name="Ohm R."/>
            <person name="Pangilinan J."/>
            <person name="Park H.-J."/>
            <person name="Ramirez L."/>
            <person name="Alfaro M."/>
            <person name="Sun H."/>
            <person name="Tritt A."/>
            <person name="Yoshinaga Y."/>
            <person name="Zwiers L.-H."/>
            <person name="Turgeon B.G."/>
            <person name="Goodwin S.B."/>
            <person name="Spatafora J.W."/>
            <person name="Crous P.W."/>
            <person name="Grigoriev I.V."/>
        </authorList>
    </citation>
    <scope>NUCLEOTIDE SEQUENCE</scope>
    <source>
        <strain evidence="2">IPT5</strain>
    </source>
</reference>